<evidence type="ECO:0000313" key="2">
    <source>
        <dbReference type="EMBL" id="KST69966.1"/>
    </source>
</evidence>
<dbReference type="AlphaFoldDB" id="A0A0V7ZZD8"/>
<dbReference type="EMBL" id="LMTZ01000009">
    <property type="protein sequence ID" value="KST69966.1"/>
    <property type="molecule type" value="Genomic_DNA"/>
</dbReference>
<dbReference type="Proteomes" id="UP000053372">
    <property type="component" value="Unassembled WGS sequence"/>
</dbReference>
<evidence type="ECO:0000313" key="1">
    <source>
        <dbReference type="EMBL" id="KST69917.1"/>
    </source>
</evidence>
<reference evidence="1 3" key="1">
    <citation type="journal article" date="2015" name="Genome Announc.">
        <title>Draft Genome of the Euendolithic (true boring) Cyanobacterium Mastigocoleus testarum strain BC008.</title>
        <authorList>
            <person name="Guida B.S."/>
            <person name="Garcia-Pichel F."/>
        </authorList>
    </citation>
    <scope>NUCLEOTIDE SEQUENCE [LARGE SCALE GENOMIC DNA]</scope>
    <source>
        <strain evidence="1 3">BC008</strain>
    </source>
</reference>
<protein>
    <submittedName>
        <fullName evidence="1">Uncharacterized protein</fullName>
    </submittedName>
</protein>
<accession>A0A0V7ZZD8</accession>
<sequence>MIVLFSTLSLVACSSEPKKLADDLSVPPITSPVTDIQEGSSTVGIAQATKERENYNIIKLNKLPKALSLKESDPKAIATAAFPPPDEKPQEGNFQRDVIVNKVAPNFVTVLVTETGLLDDSVHGIRTRVDFEASGSDGKSWKMVWIGSQYKCHQGRGQQDWSKKLCI</sequence>
<evidence type="ECO:0000313" key="3">
    <source>
        <dbReference type="Proteomes" id="UP000053372"/>
    </source>
</evidence>
<keyword evidence="3" id="KW-1185">Reference proteome</keyword>
<name>A0A0V7ZZD8_9CYAN</name>
<organism evidence="1 3">
    <name type="scientific">Mastigocoleus testarum BC008</name>
    <dbReference type="NCBI Taxonomy" id="371196"/>
    <lineage>
        <taxon>Bacteria</taxon>
        <taxon>Bacillati</taxon>
        <taxon>Cyanobacteriota</taxon>
        <taxon>Cyanophyceae</taxon>
        <taxon>Nostocales</taxon>
        <taxon>Hapalosiphonaceae</taxon>
        <taxon>Mastigocoleus</taxon>
    </lineage>
</organism>
<comment type="caution">
    <text evidence="1">The sequence shown here is derived from an EMBL/GenBank/DDBJ whole genome shotgun (WGS) entry which is preliminary data.</text>
</comment>
<gene>
    <name evidence="1" type="ORF">BC008_05630</name>
    <name evidence="2" type="ORF">BC008_05880</name>
</gene>
<proteinExistence type="predicted"/>
<dbReference type="EMBL" id="LMTZ01000010">
    <property type="protein sequence ID" value="KST69917.1"/>
    <property type="molecule type" value="Genomic_DNA"/>
</dbReference>